<keyword evidence="2" id="KW-1185">Reference proteome</keyword>
<proteinExistence type="predicted"/>
<accession>A0A5J5FAB9</accession>
<sequence>MGYLVSTADLYTTHRGKEFDSEEQQRIADGNEAMRTLGDLPGVQDIPALDTKAKKPTANDRDARAHQKFTDMESGIRTARATLVAAAGNMAGSVDIIAEALDELSATAPADGRRYLKDLKLVHVDTTYSVLNEIIAAVDRAMPA</sequence>
<evidence type="ECO:0000313" key="2">
    <source>
        <dbReference type="Proteomes" id="UP000326924"/>
    </source>
</evidence>
<organism evidence="1 2">
    <name type="scientific">Sphaerosporella brunnea</name>
    <dbReference type="NCBI Taxonomy" id="1250544"/>
    <lineage>
        <taxon>Eukaryota</taxon>
        <taxon>Fungi</taxon>
        <taxon>Dikarya</taxon>
        <taxon>Ascomycota</taxon>
        <taxon>Pezizomycotina</taxon>
        <taxon>Pezizomycetes</taxon>
        <taxon>Pezizales</taxon>
        <taxon>Pyronemataceae</taxon>
        <taxon>Sphaerosporella</taxon>
    </lineage>
</organism>
<dbReference type="Proteomes" id="UP000326924">
    <property type="component" value="Unassembled WGS sequence"/>
</dbReference>
<reference evidence="1 2" key="1">
    <citation type="submission" date="2019-09" db="EMBL/GenBank/DDBJ databases">
        <title>Draft genome of the ectomycorrhizal ascomycete Sphaerosporella brunnea.</title>
        <authorList>
            <consortium name="DOE Joint Genome Institute"/>
            <person name="Benucci G.M."/>
            <person name="Marozzi G."/>
            <person name="Antonielli L."/>
            <person name="Sanchez S."/>
            <person name="Marco P."/>
            <person name="Wang X."/>
            <person name="Falini L.B."/>
            <person name="Barry K."/>
            <person name="Haridas S."/>
            <person name="Lipzen A."/>
            <person name="Labutti K."/>
            <person name="Grigoriev I.V."/>
            <person name="Murat C."/>
            <person name="Martin F."/>
            <person name="Albertini E."/>
            <person name="Donnini D."/>
            <person name="Bonito G."/>
        </authorList>
    </citation>
    <scope>NUCLEOTIDE SEQUENCE [LARGE SCALE GENOMIC DNA]</scope>
    <source>
        <strain evidence="1 2">Sb_GMNB300</strain>
    </source>
</reference>
<protein>
    <submittedName>
        <fullName evidence="1">Uncharacterized protein</fullName>
    </submittedName>
</protein>
<name>A0A5J5FAB9_9PEZI</name>
<comment type="caution">
    <text evidence="1">The sequence shown here is derived from an EMBL/GenBank/DDBJ whole genome shotgun (WGS) entry which is preliminary data.</text>
</comment>
<dbReference type="AlphaFoldDB" id="A0A5J5FAB9"/>
<dbReference type="EMBL" id="VXIS01000008">
    <property type="protein sequence ID" value="KAA8914145.1"/>
    <property type="molecule type" value="Genomic_DNA"/>
</dbReference>
<gene>
    <name evidence="1" type="ORF">FN846DRAFT_886132</name>
</gene>
<evidence type="ECO:0000313" key="1">
    <source>
        <dbReference type="EMBL" id="KAA8914145.1"/>
    </source>
</evidence>
<dbReference type="InParanoid" id="A0A5J5FAB9"/>